<gene>
    <name evidence="8" type="ORF">F2Q69_00022669</name>
</gene>
<evidence type="ECO:0000256" key="7">
    <source>
        <dbReference type="SAM" id="Phobius"/>
    </source>
</evidence>
<feature type="transmembrane region" description="Helical" evidence="7">
    <location>
        <begin position="113"/>
        <end position="140"/>
    </location>
</feature>
<evidence type="ECO:0000313" key="8">
    <source>
        <dbReference type="EMBL" id="KAF3536135.1"/>
    </source>
</evidence>
<keyword evidence="2" id="KW-0813">Transport</keyword>
<name>A0A8S9PX47_BRACR</name>
<protein>
    <recommendedName>
        <fullName evidence="10">Major facilitator superfamily (MFS) profile domain-containing protein</fullName>
    </recommendedName>
</protein>
<reference evidence="8" key="1">
    <citation type="submission" date="2019-12" db="EMBL/GenBank/DDBJ databases">
        <title>Genome sequencing and annotation of Brassica cretica.</title>
        <authorList>
            <person name="Studholme D.J."/>
            <person name="Sarris P."/>
        </authorList>
    </citation>
    <scope>NUCLEOTIDE SEQUENCE</scope>
    <source>
        <strain evidence="8">PFS-109/04</strain>
        <tissue evidence="8">Leaf</tissue>
    </source>
</reference>
<evidence type="ECO:0000256" key="5">
    <source>
        <dbReference type="ARBA" id="ARBA00023136"/>
    </source>
</evidence>
<comment type="subcellular location">
    <subcellularLocation>
        <location evidence="1">Membrane</location>
        <topology evidence="1">Multi-pass membrane protein</topology>
    </subcellularLocation>
</comment>
<evidence type="ECO:0000256" key="4">
    <source>
        <dbReference type="ARBA" id="ARBA00022989"/>
    </source>
</evidence>
<evidence type="ECO:0000313" key="9">
    <source>
        <dbReference type="Proteomes" id="UP000712600"/>
    </source>
</evidence>
<dbReference type="InterPro" id="IPR036259">
    <property type="entry name" value="MFS_trans_sf"/>
</dbReference>
<organism evidence="8 9">
    <name type="scientific">Brassica cretica</name>
    <name type="common">Mustard</name>
    <dbReference type="NCBI Taxonomy" id="69181"/>
    <lineage>
        <taxon>Eukaryota</taxon>
        <taxon>Viridiplantae</taxon>
        <taxon>Streptophyta</taxon>
        <taxon>Embryophyta</taxon>
        <taxon>Tracheophyta</taxon>
        <taxon>Spermatophyta</taxon>
        <taxon>Magnoliopsida</taxon>
        <taxon>eudicotyledons</taxon>
        <taxon>Gunneridae</taxon>
        <taxon>Pentapetalae</taxon>
        <taxon>rosids</taxon>
        <taxon>malvids</taxon>
        <taxon>Brassicales</taxon>
        <taxon>Brassicaceae</taxon>
        <taxon>Brassiceae</taxon>
        <taxon>Brassica</taxon>
    </lineage>
</organism>
<evidence type="ECO:0000256" key="6">
    <source>
        <dbReference type="SAM" id="MobiDB-lite"/>
    </source>
</evidence>
<evidence type="ECO:0008006" key="10">
    <source>
        <dbReference type="Google" id="ProtNLM"/>
    </source>
</evidence>
<proteinExistence type="predicted"/>
<dbReference type="SUPFAM" id="SSF103473">
    <property type="entry name" value="MFS general substrate transporter"/>
    <property type="match status" value="1"/>
</dbReference>
<comment type="caution">
    <text evidence="8">The sequence shown here is derived from an EMBL/GenBank/DDBJ whole genome shotgun (WGS) entry which is preliminary data.</text>
</comment>
<keyword evidence="5 7" id="KW-0472">Membrane</keyword>
<keyword evidence="3 7" id="KW-0812">Transmembrane</keyword>
<evidence type="ECO:0000256" key="3">
    <source>
        <dbReference type="ARBA" id="ARBA00022692"/>
    </source>
</evidence>
<feature type="transmembrane region" description="Helical" evidence="7">
    <location>
        <begin position="12"/>
        <end position="31"/>
    </location>
</feature>
<accession>A0A8S9PX47</accession>
<feature type="compositionally biased region" description="Basic and acidic residues" evidence="6">
    <location>
        <begin position="71"/>
        <end position="90"/>
    </location>
</feature>
<dbReference type="EMBL" id="QGKX02001290">
    <property type="protein sequence ID" value="KAF3536135.1"/>
    <property type="molecule type" value="Genomic_DNA"/>
</dbReference>
<dbReference type="GO" id="GO:0016020">
    <property type="term" value="C:membrane"/>
    <property type="evidence" value="ECO:0007669"/>
    <property type="project" value="UniProtKB-SubCell"/>
</dbReference>
<evidence type="ECO:0000256" key="2">
    <source>
        <dbReference type="ARBA" id="ARBA00022448"/>
    </source>
</evidence>
<evidence type="ECO:0000256" key="1">
    <source>
        <dbReference type="ARBA" id="ARBA00004141"/>
    </source>
</evidence>
<dbReference type="PANTHER" id="PTHR23504">
    <property type="entry name" value="MAJOR FACILITATOR SUPERFAMILY DOMAIN-CONTAINING PROTEIN 10"/>
    <property type="match status" value="1"/>
</dbReference>
<feature type="region of interest" description="Disordered" evidence="6">
    <location>
        <begin position="62"/>
        <end position="90"/>
    </location>
</feature>
<sequence>MEETTTFQGLRHLFMTVFLHGFSAFIVVPVITDVSMAALCPGKDECSLAIYLSGFQQAVRGYPTPGYPRTPDPDKDSKIMDPPDKDPDPDTLKLPGYPIRPRPTAQHVQRNHLFYHVCLTSNAIHMGITGVGSLMMMPLVGSLSDKHGRKSLLTLPMALNILPLGTFPHGPT</sequence>
<keyword evidence="4 7" id="KW-1133">Transmembrane helix</keyword>
<dbReference type="Proteomes" id="UP000712600">
    <property type="component" value="Unassembled WGS sequence"/>
</dbReference>
<dbReference type="AlphaFoldDB" id="A0A8S9PX47"/>
<dbReference type="PANTHER" id="PTHR23504:SF1">
    <property type="entry name" value="GH21943P-RELATED"/>
    <property type="match status" value="1"/>
</dbReference>